<proteinExistence type="predicted"/>
<accession>A0A5N7ASJ8</accession>
<feature type="domain" description="Zn(2)-C6 fungal-type" evidence="7">
    <location>
        <begin position="16"/>
        <end position="43"/>
    </location>
</feature>
<keyword evidence="3" id="KW-0238">DNA-binding</keyword>
<evidence type="ECO:0000256" key="5">
    <source>
        <dbReference type="ARBA" id="ARBA00023242"/>
    </source>
</evidence>
<evidence type="ECO:0000313" key="9">
    <source>
        <dbReference type="Proteomes" id="UP000326198"/>
    </source>
</evidence>
<dbReference type="InterPro" id="IPR001138">
    <property type="entry name" value="Zn2Cys6_DnaBD"/>
</dbReference>
<dbReference type="EMBL" id="ML736402">
    <property type="protein sequence ID" value="KAE8371730.1"/>
    <property type="molecule type" value="Genomic_DNA"/>
</dbReference>
<feature type="region of interest" description="Disordered" evidence="6">
    <location>
        <begin position="327"/>
        <end position="357"/>
    </location>
</feature>
<keyword evidence="9" id="KW-1185">Reference proteome</keyword>
<dbReference type="Gene3D" id="4.10.240.10">
    <property type="entry name" value="Zn(2)-C6 fungal-type DNA-binding domain"/>
    <property type="match status" value="1"/>
</dbReference>
<sequence length="594" mass="66310">MGSAPPRSRRRREFTGCWKCRARKVKCDQKSPCSSCQRLGLECDSSSTRLVWVRGNESYRSTGRRDMHCERTWTGHTPLDSDAVDLLIEQCDSLVTVEKQSLPDVHYNPFSVFSALPSMSLLSSSNKVLASGGTDTAHASSEDKFLFHHYVHFVASVMMPFEHPWNPWKLYYPAVSLQYSLPEEKALYHALLCHAAFNLANLGFNKARMTWLAARNYNTAIQHLNSSFQTAKGSYSGILAAILTLMMAEVYSGQSSKWKHHLQGAWTFLLNSQNNEPWNESQFACFSTQSLLIVRIISGTCSTDRNNNNTTATTRNTPSLAVDLSSLPTDMLAPSDPTESDLIPSSSSSNPETSMASSILSTPQFGFTIGAQRSLLECISTITTVSQRAASGAFDTTPFAVDGIVSQILSRLEHLREQNNNHHPSPIYGEVMPIPPSTEIITSNTNNNNNNTAVIQDDVAARYQLNAFIYATYIYLYRSLLDVPPRRVSGYVSLTFENIKSFYAHSCGNLSLWPAFIAAVEAYTDQDMESAKAWLRYSAQFGQGNRLEVKRIVEEVWRRREEVYITSGSAMDRGRVGVDWREVADDLGVDILLV</sequence>
<dbReference type="PROSITE" id="PS00463">
    <property type="entry name" value="ZN2_CY6_FUNGAL_1"/>
    <property type="match status" value="1"/>
</dbReference>
<dbReference type="Pfam" id="PF11951">
    <property type="entry name" value="Fungal_trans_2"/>
    <property type="match status" value="1"/>
</dbReference>
<evidence type="ECO:0000313" key="8">
    <source>
        <dbReference type="EMBL" id="KAE8371730.1"/>
    </source>
</evidence>
<keyword evidence="4" id="KW-0804">Transcription</keyword>
<dbReference type="CDD" id="cd00067">
    <property type="entry name" value="GAL4"/>
    <property type="match status" value="1"/>
</dbReference>
<dbReference type="InterPro" id="IPR036864">
    <property type="entry name" value="Zn2-C6_fun-type_DNA-bd_sf"/>
</dbReference>
<dbReference type="GO" id="GO:0009893">
    <property type="term" value="P:positive regulation of metabolic process"/>
    <property type="evidence" value="ECO:0007669"/>
    <property type="project" value="UniProtKB-ARBA"/>
</dbReference>
<evidence type="ECO:0000256" key="6">
    <source>
        <dbReference type="SAM" id="MobiDB-lite"/>
    </source>
</evidence>
<reference evidence="8 9" key="1">
    <citation type="submission" date="2019-04" db="EMBL/GenBank/DDBJ databases">
        <title>Friends and foes A comparative genomics studyof 23 Aspergillus species from section Flavi.</title>
        <authorList>
            <consortium name="DOE Joint Genome Institute"/>
            <person name="Kjaerbolling I."/>
            <person name="Vesth T."/>
            <person name="Frisvad J.C."/>
            <person name="Nybo J.L."/>
            <person name="Theobald S."/>
            <person name="Kildgaard S."/>
            <person name="Isbrandt T."/>
            <person name="Kuo A."/>
            <person name="Sato A."/>
            <person name="Lyhne E.K."/>
            <person name="Kogle M.E."/>
            <person name="Wiebenga A."/>
            <person name="Kun R.S."/>
            <person name="Lubbers R.J."/>
            <person name="Makela M.R."/>
            <person name="Barry K."/>
            <person name="Chovatia M."/>
            <person name="Clum A."/>
            <person name="Daum C."/>
            <person name="Haridas S."/>
            <person name="He G."/>
            <person name="LaButti K."/>
            <person name="Lipzen A."/>
            <person name="Mondo S."/>
            <person name="Riley R."/>
            <person name="Salamov A."/>
            <person name="Simmons B.A."/>
            <person name="Magnuson J.K."/>
            <person name="Henrissat B."/>
            <person name="Mortensen U.H."/>
            <person name="Larsen T.O."/>
            <person name="Devries R.P."/>
            <person name="Grigoriev I.V."/>
            <person name="Machida M."/>
            <person name="Baker S.E."/>
            <person name="Andersen M.R."/>
        </authorList>
    </citation>
    <scope>NUCLEOTIDE SEQUENCE [LARGE SCALE GENOMIC DNA]</scope>
    <source>
        <strain evidence="8 9">IBT 29228</strain>
    </source>
</reference>
<dbReference type="GO" id="GO:0005634">
    <property type="term" value="C:nucleus"/>
    <property type="evidence" value="ECO:0007669"/>
    <property type="project" value="UniProtKB-SubCell"/>
</dbReference>
<evidence type="ECO:0000256" key="2">
    <source>
        <dbReference type="ARBA" id="ARBA00023015"/>
    </source>
</evidence>
<comment type="subcellular location">
    <subcellularLocation>
        <location evidence="1">Nucleus</location>
    </subcellularLocation>
</comment>
<keyword evidence="5" id="KW-0539">Nucleus</keyword>
<protein>
    <submittedName>
        <fullName evidence="8">Fungal-specific transcription factor domain-containing protein</fullName>
    </submittedName>
</protein>
<dbReference type="GO" id="GO:0000981">
    <property type="term" value="F:DNA-binding transcription factor activity, RNA polymerase II-specific"/>
    <property type="evidence" value="ECO:0007669"/>
    <property type="project" value="InterPro"/>
</dbReference>
<dbReference type="AlphaFoldDB" id="A0A5N7ASJ8"/>
<dbReference type="PANTHER" id="PTHR37534">
    <property type="entry name" value="TRANSCRIPTIONAL ACTIVATOR PROTEIN UGA3"/>
    <property type="match status" value="1"/>
</dbReference>
<dbReference type="SUPFAM" id="SSF57701">
    <property type="entry name" value="Zn2/Cys6 DNA-binding domain"/>
    <property type="match status" value="1"/>
</dbReference>
<organism evidence="8 9">
    <name type="scientific">Aspergillus bertholletiae</name>
    <dbReference type="NCBI Taxonomy" id="1226010"/>
    <lineage>
        <taxon>Eukaryota</taxon>
        <taxon>Fungi</taxon>
        <taxon>Dikarya</taxon>
        <taxon>Ascomycota</taxon>
        <taxon>Pezizomycotina</taxon>
        <taxon>Eurotiomycetes</taxon>
        <taxon>Eurotiomycetidae</taxon>
        <taxon>Eurotiales</taxon>
        <taxon>Aspergillaceae</taxon>
        <taxon>Aspergillus</taxon>
        <taxon>Aspergillus subgen. Circumdati</taxon>
    </lineage>
</organism>
<evidence type="ECO:0000256" key="4">
    <source>
        <dbReference type="ARBA" id="ARBA00023163"/>
    </source>
</evidence>
<dbReference type="Pfam" id="PF00172">
    <property type="entry name" value="Zn_clus"/>
    <property type="match status" value="1"/>
</dbReference>
<gene>
    <name evidence="8" type="ORF">BDV26DRAFT_275519</name>
</gene>
<dbReference type="Proteomes" id="UP000326198">
    <property type="component" value="Unassembled WGS sequence"/>
</dbReference>
<feature type="compositionally biased region" description="Low complexity" evidence="6">
    <location>
        <begin position="340"/>
        <end position="357"/>
    </location>
</feature>
<dbReference type="GO" id="GO:0003677">
    <property type="term" value="F:DNA binding"/>
    <property type="evidence" value="ECO:0007669"/>
    <property type="project" value="UniProtKB-KW"/>
</dbReference>
<dbReference type="PROSITE" id="PS50048">
    <property type="entry name" value="ZN2_CY6_FUNGAL_2"/>
    <property type="match status" value="1"/>
</dbReference>
<dbReference type="PANTHER" id="PTHR37534:SF46">
    <property type="entry name" value="ZN(II)2CYS6 TRANSCRIPTION FACTOR (EUROFUNG)"/>
    <property type="match status" value="1"/>
</dbReference>
<evidence type="ECO:0000256" key="1">
    <source>
        <dbReference type="ARBA" id="ARBA00004123"/>
    </source>
</evidence>
<evidence type="ECO:0000256" key="3">
    <source>
        <dbReference type="ARBA" id="ARBA00023125"/>
    </source>
</evidence>
<name>A0A5N7ASJ8_9EURO</name>
<dbReference type="SMART" id="SM00066">
    <property type="entry name" value="GAL4"/>
    <property type="match status" value="1"/>
</dbReference>
<evidence type="ECO:0000259" key="7">
    <source>
        <dbReference type="PROSITE" id="PS50048"/>
    </source>
</evidence>
<dbReference type="GO" id="GO:0008270">
    <property type="term" value="F:zinc ion binding"/>
    <property type="evidence" value="ECO:0007669"/>
    <property type="project" value="InterPro"/>
</dbReference>
<dbReference type="OrthoDB" id="3477330at2759"/>
<keyword evidence="2" id="KW-0805">Transcription regulation</keyword>
<dbReference type="InterPro" id="IPR021858">
    <property type="entry name" value="Fun_TF"/>
</dbReference>